<evidence type="ECO:0000256" key="2">
    <source>
        <dbReference type="ARBA" id="ARBA00029447"/>
    </source>
</evidence>
<dbReference type="SMART" id="SM00283">
    <property type="entry name" value="MA"/>
    <property type="match status" value="1"/>
</dbReference>
<dbReference type="Pfam" id="PF18947">
    <property type="entry name" value="HAMP_2"/>
    <property type="match status" value="2"/>
</dbReference>
<dbReference type="EMBL" id="JBHSGU010000002">
    <property type="protein sequence ID" value="MFC4699594.1"/>
    <property type="molecule type" value="Genomic_DNA"/>
</dbReference>
<keyword evidence="9" id="KW-1185">Reference proteome</keyword>
<dbReference type="InterPro" id="IPR004089">
    <property type="entry name" value="MCPsignal_dom"/>
</dbReference>
<feature type="domain" description="HAMP" evidence="7">
    <location>
        <begin position="616"/>
        <end position="668"/>
    </location>
</feature>
<dbReference type="SUPFAM" id="SSF158472">
    <property type="entry name" value="HAMP domain-like"/>
    <property type="match status" value="1"/>
</dbReference>
<organism evidence="8 9">
    <name type="scientific">Glaciecola siphonariae</name>
    <dbReference type="NCBI Taxonomy" id="521012"/>
    <lineage>
        <taxon>Bacteria</taxon>
        <taxon>Pseudomonadati</taxon>
        <taxon>Pseudomonadota</taxon>
        <taxon>Gammaproteobacteria</taxon>
        <taxon>Alteromonadales</taxon>
        <taxon>Alteromonadaceae</taxon>
        <taxon>Glaciecola</taxon>
    </lineage>
</organism>
<evidence type="ECO:0000313" key="8">
    <source>
        <dbReference type="EMBL" id="MFC4699594.1"/>
    </source>
</evidence>
<dbReference type="CDD" id="cd11386">
    <property type="entry name" value="MCP_signal"/>
    <property type="match status" value="1"/>
</dbReference>
<accession>A0ABV9LTS8</accession>
<evidence type="ECO:0000259" key="6">
    <source>
        <dbReference type="PROSITE" id="PS50192"/>
    </source>
</evidence>
<dbReference type="Gene3D" id="1.20.120.1530">
    <property type="match status" value="2"/>
</dbReference>
<keyword evidence="4" id="KW-0472">Membrane</keyword>
<gene>
    <name evidence="8" type="ORF">ACFO4O_05420</name>
</gene>
<feature type="domain" description="HAMP" evidence="7">
    <location>
        <begin position="435"/>
        <end position="488"/>
    </location>
</feature>
<dbReference type="Gene3D" id="3.30.450.20">
    <property type="entry name" value="PAS domain"/>
    <property type="match status" value="1"/>
</dbReference>
<feature type="transmembrane region" description="Helical" evidence="4">
    <location>
        <begin position="27"/>
        <end position="46"/>
    </location>
</feature>
<reference evidence="9" key="1">
    <citation type="journal article" date="2019" name="Int. J. Syst. Evol. Microbiol.">
        <title>The Global Catalogue of Microorganisms (GCM) 10K type strain sequencing project: providing services to taxonomists for standard genome sequencing and annotation.</title>
        <authorList>
            <consortium name="The Broad Institute Genomics Platform"/>
            <consortium name="The Broad Institute Genome Sequencing Center for Infectious Disease"/>
            <person name="Wu L."/>
            <person name="Ma J."/>
        </authorList>
    </citation>
    <scope>NUCLEOTIDE SEQUENCE [LARGE SCALE GENOMIC DNA]</scope>
    <source>
        <strain evidence="9">KACC 12507</strain>
    </source>
</reference>
<dbReference type="InterPro" id="IPR051310">
    <property type="entry name" value="MCP_chemotaxis"/>
</dbReference>
<dbReference type="InterPro" id="IPR000727">
    <property type="entry name" value="T_SNARE_dom"/>
</dbReference>
<dbReference type="InterPro" id="IPR003660">
    <property type="entry name" value="HAMP_dom"/>
</dbReference>
<dbReference type="Pfam" id="PF00015">
    <property type="entry name" value="MCPsignal"/>
    <property type="match status" value="1"/>
</dbReference>
<dbReference type="Proteomes" id="UP001595897">
    <property type="component" value="Unassembled WGS sequence"/>
</dbReference>
<feature type="domain" description="Methyl-accepting transducer" evidence="5">
    <location>
        <begin position="718"/>
        <end position="947"/>
    </location>
</feature>
<feature type="domain" description="T-SNARE coiled-coil homology" evidence="6">
    <location>
        <begin position="877"/>
        <end position="939"/>
    </location>
</feature>
<keyword evidence="1" id="KW-0145">Chemotaxis</keyword>
<keyword evidence="3" id="KW-0807">Transducer</keyword>
<dbReference type="Pfam" id="PF00672">
    <property type="entry name" value="HAMP"/>
    <property type="match status" value="1"/>
</dbReference>
<evidence type="ECO:0000313" key="9">
    <source>
        <dbReference type="Proteomes" id="UP001595897"/>
    </source>
</evidence>
<dbReference type="PROSITE" id="PS50111">
    <property type="entry name" value="CHEMOTAXIS_TRANSDUC_2"/>
    <property type="match status" value="1"/>
</dbReference>
<proteinExistence type="inferred from homology"/>
<dbReference type="SUPFAM" id="SSF58104">
    <property type="entry name" value="Methyl-accepting chemotaxis protein (MCP) signaling domain"/>
    <property type="match status" value="1"/>
</dbReference>
<evidence type="ECO:0000259" key="7">
    <source>
        <dbReference type="PROSITE" id="PS50885"/>
    </source>
</evidence>
<dbReference type="PANTHER" id="PTHR43531:SF11">
    <property type="entry name" value="METHYL-ACCEPTING CHEMOTAXIS PROTEIN 3"/>
    <property type="match status" value="1"/>
</dbReference>
<evidence type="ECO:0000256" key="3">
    <source>
        <dbReference type="PROSITE-ProRule" id="PRU00284"/>
    </source>
</evidence>
<dbReference type="PANTHER" id="PTHR43531">
    <property type="entry name" value="PROTEIN ICFG"/>
    <property type="match status" value="1"/>
</dbReference>
<dbReference type="PROSITE" id="PS50885">
    <property type="entry name" value="HAMP"/>
    <property type="match status" value="3"/>
</dbReference>
<dbReference type="SMART" id="SM00304">
    <property type="entry name" value="HAMP"/>
    <property type="match status" value="3"/>
</dbReference>
<sequence>MFAKIQALDISQILGNKDTLKQDLTKTLLIVGLVPLLVISVLALWLTSNMATNMVTQNLEALKYNKVVAIQEYGKTIVSQVITASNDPNLASNLADIVTGFDTVALEVAGTDGQVSSAQIEQMRSELARYYNNEFLPQYQSVNDGASINTQALLNALSNEAVILQHAYIEKNPSPLGSKHEMFSSDLNVQYDASHSLVHQTYKDFLERFGYYDIFLVDTKGRVVYSVYKELDYATNLLNGAYASSGLGKAFQASLNLSDAGDFVLLDYAQYTPSYEAPASFIASPIFNGRERIGSLVFQMPLDAITTVMSERRGLGQTGESYLVGSDKLMRSDSHKFPEQYSVDASFRNQLAVDTESVSLGLKGESGVIETRNYQDESVLSGYIPVKFGSLDWVMLAEIEKGEAYAAVTSLRWFVITICVLVFAAIVYVAMRTSDKILRPVEKMKAAMASIASSTDFSERVVVERDDEVGQTVTSFNTLLENVESSIKETNAVVTAMSAGDFSGRVKSDFKGDLLVLKQGVNTSAEAMGESIKEANKVVDALAKGEFEQRISADMKGELALLKSGVNNSADAIESAIATIRSTMFAMSKGDFKYRAQGELVGEYAKLAEQADSAMTSIDVALGEVDSVMAAVAKGQLEARVNAELPGQLDDIKVKLNTSVEAIEGVFEETESVLKALSQGKLNQTISAEFPGRFNTLKTNTNATVDKLNEVVKEIKLAAVTVNAGAQDIATGNSSLSARTEQQASNLEETAASMDEITSTVKHTAQNAGHANKIASEAKAQAQVGGDVVKQAVGAMGEINQASGRIGDIISVIDSIAFQTNLLALNAAVEAARAGEQGKGFAVVASEVRNLAGRSANAAKEIKRLIEDSVKKVEAGSALVNESGKTLEDIIRQVENVSSIVSEISTAAEEQSTGISEIHRAIESLQMLTQQNTAMVEEAAAASEELGSQANGMSELMNFFEAEDAKQQMRLAKVG</sequence>
<keyword evidence="4" id="KW-0812">Transmembrane</keyword>
<dbReference type="CDD" id="cd06225">
    <property type="entry name" value="HAMP"/>
    <property type="match status" value="1"/>
</dbReference>
<dbReference type="Gene3D" id="1.10.287.950">
    <property type="entry name" value="Methyl-accepting chemotaxis protein"/>
    <property type="match status" value="1"/>
</dbReference>
<evidence type="ECO:0000256" key="4">
    <source>
        <dbReference type="SAM" id="Phobius"/>
    </source>
</evidence>
<evidence type="ECO:0000256" key="1">
    <source>
        <dbReference type="ARBA" id="ARBA00022500"/>
    </source>
</evidence>
<comment type="similarity">
    <text evidence="2">Belongs to the methyl-accepting chemotaxis (MCP) protein family.</text>
</comment>
<comment type="caution">
    <text evidence="8">The sequence shown here is derived from an EMBL/GenBank/DDBJ whole genome shotgun (WGS) entry which is preliminary data.</text>
</comment>
<dbReference type="RefSeq" id="WP_382406335.1">
    <property type="nucleotide sequence ID" value="NZ_JBHSGU010000002.1"/>
</dbReference>
<name>A0ABV9LTS8_9ALTE</name>
<dbReference type="PROSITE" id="PS50192">
    <property type="entry name" value="T_SNARE"/>
    <property type="match status" value="1"/>
</dbReference>
<evidence type="ECO:0000259" key="5">
    <source>
        <dbReference type="PROSITE" id="PS50111"/>
    </source>
</evidence>
<keyword evidence="4" id="KW-1133">Transmembrane helix</keyword>
<protein>
    <submittedName>
        <fullName evidence="8">Methyl-accepting chemotaxis protein</fullName>
    </submittedName>
</protein>
<feature type="transmembrane region" description="Helical" evidence="4">
    <location>
        <begin position="411"/>
        <end position="431"/>
    </location>
</feature>
<feature type="domain" description="HAMP" evidence="7">
    <location>
        <begin position="532"/>
        <end position="578"/>
    </location>
</feature>